<accession>A0A0F9R571</accession>
<organism evidence="2">
    <name type="scientific">marine sediment metagenome</name>
    <dbReference type="NCBI Taxonomy" id="412755"/>
    <lineage>
        <taxon>unclassified sequences</taxon>
        <taxon>metagenomes</taxon>
        <taxon>ecological metagenomes</taxon>
    </lineage>
</organism>
<proteinExistence type="predicted"/>
<feature type="region of interest" description="Disordered" evidence="1">
    <location>
        <begin position="1"/>
        <end position="117"/>
    </location>
</feature>
<feature type="compositionally biased region" description="Low complexity" evidence="1">
    <location>
        <begin position="50"/>
        <end position="59"/>
    </location>
</feature>
<dbReference type="AlphaFoldDB" id="A0A0F9R571"/>
<feature type="compositionally biased region" description="Basic and acidic residues" evidence="1">
    <location>
        <begin position="76"/>
        <end position="99"/>
    </location>
</feature>
<sequence>MPDDPAVATAAPVLSPTEDPQSPPAPDPTLSAAPPVTEPALQQGERAPDTGDPTDADPTATPPEPTAWAALPPEEVLAHEDFAPLLEHRAAEAQARGKAETYAQMQPFMRRQTDSAEKQFKAVEGINSTLKQAQKDGTLTPDQVKEILDDNEGALSALRGDQDVRGYWRGINSLVGALAKAGEAPTLVQDFGNRIWEYSTADQEHGDPDPQLLPDLFKAFTKAATEPLKVKLAESEAHVKRLEA</sequence>
<feature type="compositionally biased region" description="Low complexity" evidence="1">
    <location>
        <begin position="1"/>
        <end position="13"/>
    </location>
</feature>
<feature type="non-terminal residue" evidence="2">
    <location>
        <position position="244"/>
    </location>
</feature>
<reference evidence="2" key="1">
    <citation type="journal article" date="2015" name="Nature">
        <title>Complex archaea that bridge the gap between prokaryotes and eukaryotes.</title>
        <authorList>
            <person name="Spang A."/>
            <person name="Saw J.H."/>
            <person name="Jorgensen S.L."/>
            <person name="Zaremba-Niedzwiedzka K."/>
            <person name="Martijn J."/>
            <person name="Lind A.E."/>
            <person name="van Eijk R."/>
            <person name="Schleper C."/>
            <person name="Guy L."/>
            <person name="Ettema T.J."/>
        </authorList>
    </citation>
    <scope>NUCLEOTIDE SEQUENCE</scope>
</reference>
<name>A0A0F9R571_9ZZZZ</name>
<dbReference type="EMBL" id="LAZR01001452">
    <property type="protein sequence ID" value="KKN44427.1"/>
    <property type="molecule type" value="Genomic_DNA"/>
</dbReference>
<protein>
    <submittedName>
        <fullName evidence="2">Uncharacterized protein</fullName>
    </submittedName>
</protein>
<evidence type="ECO:0000313" key="2">
    <source>
        <dbReference type="EMBL" id="KKN44427.1"/>
    </source>
</evidence>
<gene>
    <name evidence="2" type="ORF">LCGC14_0693080</name>
</gene>
<evidence type="ECO:0000256" key="1">
    <source>
        <dbReference type="SAM" id="MobiDB-lite"/>
    </source>
</evidence>
<comment type="caution">
    <text evidence="2">The sequence shown here is derived from an EMBL/GenBank/DDBJ whole genome shotgun (WGS) entry which is preliminary data.</text>
</comment>